<feature type="domain" description="Peptidase S26" evidence="1">
    <location>
        <begin position="16"/>
        <end position="96"/>
    </location>
</feature>
<keyword evidence="3" id="KW-1185">Reference proteome</keyword>
<dbReference type="Gene3D" id="2.10.109.10">
    <property type="entry name" value="Umud Fragment, subunit A"/>
    <property type="match status" value="1"/>
</dbReference>
<comment type="caution">
    <text evidence="2">The sequence shown here is derived from an EMBL/GenBank/DDBJ whole genome shotgun (WGS) entry which is preliminary data.</text>
</comment>
<evidence type="ECO:0000313" key="3">
    <source>
        <dbReference type="Proteomes" id="UP000584670"/>
    </source>
</evidence>
<name>A0A7X1MDJ1_9ACTN</name>
<gene>
    <name evidence="2" type="ORF">H4N64_36975</name>
</gene>
<dbReference type="Pfam" id="PF10502">
    <property type="entry name" value="Peptidase_S26"/>
    <property type="match status" value="1"/>
</dbReference>
<accession>A0A7X1MDJ1</accession>
<dbReference type="GO" id="GO:0006465">
    <property type="term" value="P:signal peptide processing"/>
    <property type="evidence" value="ECO:0007669"/>
    <property type="project" value="InterPro"/>
</dbReference>
<dbReference type="EMBL" id="JACMSF010000064">
    <property type="protein sequence ID" value="MBC2907011.1"/>
    <property type="molecule type" value="Genomic_DNA"/>
</dbReference>
<dbReference type="RefSeq" id="WP_186286975.1">
    <property type="nucleotide sequence ID" value="NZ_JACMSF010000064.1"/>
</dbReference>
<dbReference type="SUPFAM" id="SSF51306">
    <property type="entry name" value="LexA/Signal peptidase"/>
    <property type="match status" value="1"/>
</dbReference>
<reference evidence="2 3" key="1">
    <citation type="submission" date="2020-08" db="EMBL/GenBank/DDBJ databases">
        <title>Streptomyces sp. PSKA01 genome sequencing and assembly.</title>
        <authorList>
            <person name="Mandal S."/>
            <person name="Maiti P.K."/>
            <person name="Das P."/>
        </authorList>
    </citation>
    <scope>NUCLEOTIDE SEQUENCE [LARGE SCALE GENOMIC DNA]</scope>
    <source>
        <strain evidence="2 3">PSKA01</strain>
    </source>
</reference>
<sequence length="114" mass="12387">MSILVSGGETTGYRTWHAESGAMEATYPARSDVAVKPLDGSGVRRGDVVLFSAREWGSDSIFMMRVIGAGSDHVVIDEPGRVSINGKTLHEPYLFDSGPYFPRLWRSRSPKAGA</sequence>
<dbReference type="Proteomes" id="UP000584670">
    <property type="component" value="Unassembled WGS sequence"/>
</dbReference>
<proteinExistence type="predicted"/>
<dbReference type="GO" id="GO:0004252">
    <property type="term" value="F:serine-type endopeptidase activity"/>
    <property type="evidence" value="ECO:0007669"/>
    <property type="project" value="InterPro"/>
</dbReference>
<dbReference type="AlphaFoldDB" id="A0A7X1MDJ1"/>
<dbReference type="InterPro" id="IPR019533">
    <property type="entry name" value="Peptidase_S26"/>
</dbReference>
<protein>
    <recommendedName>
        <fullName evidence="1">Peptidase S26 domain-containing protein</fullName>
    </recommendedName>
</protein>
<evidence type="ECO:0000259" key="1">
    <source>
        <dbReference type="Pfam" id="PF10502"/>
    </source>
</evidence>
<evidence type="ECO:0000313" key="2">
    <source>
        <dbReference type="EMBL" id="MBC2907011.1"/>
    </source>
</evidence>
<dbReference type="InterPro" id="IPR036286">
    <property type="entry name" value="LexA/Signal_pep-like_sf"/>
</dbReference>
<organism evidence="2 3">
    <name type="scientific">Streptomyces cupreus</name>
    <dbReference type="NCBI Taxonomy" id="2759956"/>
    <lineage>
        <taxon>Bacteria</taxon>
        <taxon>Bacillati</taxon>
        <taxon>Actinomycetota</taxon>
        <taxon>Actinomycetes</taxon>
        <taxon>Kitasatosporales</taxon>
        <taxon>Streptomycetaceae</taxon>
        <taxon>Streptomyces</taxon>
    </lineage>
</organism>